<feature type="signal peptide" evidence="1">
    <location>
        <begin position="1"/>
        <end position="21"/>
    </location>
</feature>
<reference evidence="2 3" key="1">
    <citation type="submission" date="2016-11" db="EMBL/GenBank/DDBJ databases">
        <title>Trade-off between light-utilization and light-protection in marine flavobacteria.</title>
        <authorList>
            <person name="Kumagai Y."/>
        </authorList>
    </citation>
    <scope>NUCLEOTIDE SEQUENCE [LARGE SCALE GENOMIC DNA]</scope>
    <source>
        <strain evidence="2 3">JCM 17109</strain>
    </source>
</reference>
<dbReference type="Gene3D" id="2.60.40.10">
    <property type="entry name" value="Immunoglobulins"/>
    <property type="match status" value="1"/>
</dbReference>
<evidence type="ECO:0000256" key="1">
    <source>
        <dbReference type="SAM" id="SignalP"/>
    </source>
</evidence>
<dbReference type="PANTHER" id="PTHR37833:SF1">
    <property type="entry name" value="SIGNAL PEPTIDE PROTEIN"/>
    <property type="match status" value="1"/>
</dbReference>
<organism evidence="2 3">
    <name type="scientific">Nonlabens agnitus</name>
    <dbReference type="NCBI Taxonomy" id="870484"/>
    <lineage>
        <taxon>Bacteria</taxon>
        <taxon>Pseudomonadati</taxon>
        <taxon>Bacteroidota</taxon>
        <taxon>Flavobacteriia</taxon>
        <taxon>Flavobacteriales</taxon>
        <taxon>Flavobacteriaceae</taxon>
        <taxon>Nonlabens</taxon>
    </lineage>
</organism>
<dbReference type="OrthoDB" id="826619at2"/>
<dbReference type="Proteomes" id="UP000239532">
    <property type="component" value="Unassembled WGS sequence"/>
</dbReference>
<comment type="caution">
    <text evidence="2">The sequence shown here is derived from an EMBL/GenBank/DDBJ whole genome shotgun (WGS) entry which is preliminary data.</text>
</comment>
<evidence type="ECO:0008006" key="4">
    <source>
        <dbReference type="Google" id="ProtNLM"/>
    </source>
</evidence>
<gene>
    <name evidence="2" type="ORF">BST86_00630</name>
</gene>
<sequence>MKPILILISTLFFGYSSLAQTAEMTSIEFENKVIDYGSIKKGEDGKRTFVFTNTGNAPFVVSDIFSSCTCDVISKPEMPIAPGDKGKIVVTYDTKKLGPIVKTLTVKGNIPQGIIPLKLKGVVVE</sequence>
<proteinExistence type="predicted"/>
<evidence type="ECO:0000313" key="2">
    <source>
        <dbReference type="EMBL" id="PRP65698.1"/>
    </source>
</evidence>
<keyword evidence="3" id="KW-1185">Reference proteome</keyword>
<keyword evidence="1" id="KW-0732">Signal</keyword>
<feature type="chain" id="PRO_5015480040" description="DUF1573 domain-containing protein" evidence="1">
    <location>
        <begin position="22"/>
        <end position="125"/>
    </location>
</feature>
<dbReference type="Pfam" id="PF07610">
    <property type="entry name" value="DUF1573"/>
    <property type="match status" value="1"/>
</dbReference>
<evidence type="ECO:0000313" key="3">
    <source>
        <dbReference type="Proteomes" id="UP000239532"/>
    </source>
</evidence>
<dbReference type="InterPro" id="IPR013783">
    <property type="entry name" value="Ig-like_fold"/>
</dbReference>
<dbReference type="InterPro" id="IPR011467">
    <property type="entry name" value="DUF1573"/>
</dbReference>
<accession>A0A2S9WQF8</accession>
<name>A0A2S9WQF8_9FLAO</name>
<dbReference type="EMBL" id="MQUC01000003">
    <property type="protein sequence ID" value="PRP65698.1"/>
    <property type="molecule type" value="Genomic_DNA"/>
</dbReference>
<protein>
    <recommendedName>
        <fullName evidence="4">DUF1573 domain-containing protein</fullName>
    </recommendedName>
</protein>
<dbReference type="PANTHER" id="PTHR37833">
    <property type="entry name" value="LIPOPROTEIN-RELATED"/>
    <property type="match status" value="1"/>
</dbReference>
<dbReference type="AlphaFoldDB" id="A0A2S9WQF8"/>